<comment type="caution">
    <text evidence="1">The sequence shown here is derived from an EMBL/GenBank/DDBJ whole genome shotgun (WGS) entry which is preliminary data.</text>
</comment>
<organism evidence="1 2">
    <name type="scientific">Lithocarpus litseifolius</name>
    <dbReference type="NCBI Taxonomy" id="425828"/>
    <lineage>
        <taxon>Eukaryota</taxon>
        <taxon>Viridiplantae</taxon>
        <taxon>Streptophyta</taxon>
        <taxon>Embryophyta</taxon>
        <taxon>Tracheophyta</taxon>
        <taxon>Spermatophyta</taxon>
        <taxon>Magnoliopsida</taxon>
        <taxon>eudicotyledons</taxon>
        <taxon>Gunneridae</taxon>
        <taxon>Pentapetalae</taxon>
        <taxon>rosids</taxon>
        <taxon>fabids</taxon>
        <taxon>Fagales</taxon>
        <taxon>Fagaceae</taxon>
        <taxon>Lithocarpus</taxon>
    </lineage>
</organism>
<gene>
    <name evidence="1" type="ORF">SO802_028875</name>
</gene>
<dbReference type="PANTHER" id="PTHR36897">
    <property type="entry name" value="OS10G0351100-LIKE PROTEIN"/>
    <property type="match status" value="1"/>
</dbReference>
<evidence type="ECO:0000313" key="1">
    <source>
        <dbReference type="EMBL" id="KAK9988636.1"/>
    </source>
</evidence>
<evidence type="ECO:0000313" key="2">
    <source>
        <dbReference type="Proteomes" id="UP001459277"/>
    </source>
</evidence>
<dbReference type="AlphaFoldDB" id="A0AAW2BRI7"/>
<proteinExistence type="predicted"/>
<dbReference type="PANTHER" id="PTHR36897:SF2">
    <property type="entry name" value="OS10G0350800 PROTEIN"/>
    <property type="match status" value="1"/>
</dbReference>
<accession>A0AAW2BRI7</accession>
<protein>
    <submittedName>
        <fullName evidence="1">Uncharacterized protein</fullName>
    </submittedName>
</protein>
<sequence>MGAMVDWWWPMVSGVECCKASASAIRLAAAQLLSLRSSVFCLSLFFEAIAIRYGDACGCKTAELLATNDSDLYHSKLVRFYTRIGFKAVHELTCSGFGDYAHMLVRGGVRTRMDANVEELLVKWCTSFKPRK</sequence>
<reference evidence="1 2" key="1">
    <citation type="submission" date="2024-01" db="EMBL/GenBank/DDBJ databases">
        <title>A telomere-to-telomere, gap-free genome of sweet tea (Lithocarpus litseifolius).</title>
        <authorList>
            <person name="Zhou J."/>
        </authorList>
    </citation>
    <scope>NUCLEOTIDE SEQUENCE [LARGE SCALE GENOMIC DNA]</scope>
    <source>
        <strain evidence="1">Zhou-2022a</strain>
        <tissue evidence="1">Leaf</tissue>
    </source>
</reference>
<dbReference type="Proteomes" id="UP001459277">
    <property type="component" value="Unassembled WGS sequence"/>
</dbReference>
<name>A0AAW2BRI7_9ROSI</name>
<keyword evidence="2" id="KW-1185">Reference proteome</keyword>
<dbReference type="EMBL" id="JAZDWU010000010">
    <property type="protein sequence ID" value="KAK9988636.1"/>
    <property type="molecule type" value="Genomic_DNA"/>
</dbReference>